<gene>
    <name evidence="2" type="ORF">B0T25DRAFT_543176</name>
</gene>
<evidence type="ECO:0000313" key="3">
    <source>
        <dbReference type="Proteomes" id="UP001275084"/>
    </source>
</evidence>
<proteinExistence type="predicted"/>
<dbReference type="EMBL" id="JAUIQD010000004">
    <property type="protein sequence ID" value="KAK3352940.1"/>
    <property type="molecule type" value="Genomic_DNA"/>
</dbReference>
<sequence length="106" mass="11985">MDPPNRRQSQGPASPHTGFASPTQDYARLNSKFVDDCTRMTFAVQQSMPESVRRIVRDNWEKCLLGSEFHQAFIVSTRISCLSVYRFVNIARPFSTAFPNSRAAPS</sequence>
<evidence type="ECO:0000256" key="1">
    <source>
        <dbReference type="SAM" id="MobiDB-lite"/>
    </source>
</evidence>
<dbReference type="Proteomes" id="UP001275084">
    <property type="component" value="Unassembled WGS sequence"/>
</dbReference>
<dbReference type="AlphaFoldDB" id="A0AAJ0HI78"/>
<protein>
    <submittedName>
        <fullName evidence="2">Uncharacterized protein</fullName>
    </submittedName>
</protein>
<accession>A0AAJ0HI78</accession>
<reference evidence="2" key="2">
    <citation type="submission" date="2023-06" db="EMBL/GenBank/DDBJ databases">
        <authorList>
            <consortium name="Lawrence Berkeley National Laboratory"/>
            <person name="Haridas S."/>
            <person name="Hensen N."/>
            <person name="Bonometti L."/>
            <person name="Westerberg I."/>
            <person name="Brannstrom I.O."/>
            <person name="Guillou S."/>
            <person name="Cros-Aarteil S."/>
            <person name="Calhoun S."/>
            <person name="Kuo A."/>
            <person name="Mondo S."/>
            <person name="Pangilinan J."/>
            <person name="Riley R."/>
            <person name="Labutti K."/>
            <person name="Andreopoulos B."/>
            <person name="Lipzen A."/>
            <person name="Chen C."/>
            <person name="Yanf M."/>
            <person name="Daum C."/>
            <person name="Ng V."/>
            <person name="Clum A."/>
            <person name="Steindorff A."/>
            <person name="Ohm R."/>
            <person name="Martin F."/>
            <person name="Silar P."/>
            <person name="Natvig D."/>
            <person name="Lalanne C."/>
            <person name="Gautier V."/>
            <person name="Ament-Velasquez S.L."/>
            <person name="Kruys A."/>
            <person name="Hutchinson M.I."/>
            <person name="Powell A.J."/>
            <person name="Barry K."/>
            <person name="Miller A.N."/>
            <person name="Grigoriev I.V."/>
            <person name="Debuchy R."/>
            <person name="Gladieux P."/>
            <person name="Thoren M.H."/>
            <person name="Johannesson H."/>
        </authorList>
    </citation>
    <scope>NUCLEOTIDE SEQUENCE</scope>
    <source>
        <strain evidence="2">CBS 955.72</strain>
    </source>
</reference>
<feature type="compositionally biased region" description="Polar residues" evidence="1">
    <location>
        <begin position="1"/>
        <end position="12"/>
    </location>
</feature>
<comment type="caution">
    <text evidence="2">The sequence shown here is derived from an EMBL/GenBank/DDBJ whole genome shotgun (WGS) entry which is preliminary data.</text>
</comment>
<feature type="region of interest" description="Disordered" evidence="1">
    <location>
        <begin position="1"/>
        <end position="23"/>
    </location>
</feature>
<organism evidence="2 3">
    <name type="scientific">Lasiosphaeria hispida</name>
    <dbReference type="NCBI Taxonomy" id="260671"/>
    <lineage>
        <taxon>Eukaryota</taxon>
        <taxon>Fungi</taxon>
        <taxon>Dikarya</taxon>
        <taxon>Ascomycota</taxon>
        <taxon>Pezizomycotina</taxon>
        <taxon>Sordariomycetes</taxon>
        <taxon>Sordariomycetidae</taxon>
        <taxon>Sordariales</taxon>
        <taxon>Lasiosphaeriaceae</taxon>
        <taxon>Lasiosphaeria</taxon>
    </lineage>
</organism>
<keyword evidence="3" id="KW-1185">Reference proteome</keyword>
<evidence type="ECO:0000313" key="2">
    <source>
        <dbReference type="EMBL" id="KAK3352940.1"/>
    </source>
</evidence>
<reference evidence="2" key="1">
    <citation type="journal article" date="2023" name="Mol. Phylogenet. Evol.">
        <title>Genome-scale phylogeny and comparative genomics of the fungal order Sordariales.</title>
        <authorList>
            <person name="Hensen N."/>
            <person name="Bonometti L."/>
            <person name="Westerberg I."/>
            <person name="Brannstrom I.O."/>
            <person name="Guillou S."/>
            <person name="Cros-Aarteil S."/>
            <person name="Calhoun S."/>
            <person name="Haridas S."/>
            <person name="Kuo A."/>
            <person name="Mondo S."/>
            <person name="Pangilinan J."/>
            <person name="Riley R."/>
            <person name="LaButti K."/>
            <person name="Andreopoulos B."/>
            <person name="Lipzen A."/>
            <person name="Chen C."/>
            <person name="Yan M."/>
            <person name="Daum C."/>
            <person name="Ng V."/>
            <person name="Clum A."/>
            <person name="Steindorff A."/>
            <person name="Ohm R.A."/>
            <person name="Martin F."/>
            <person name="Silar P."/>
            <person name="Natvig D.O."/>
            <person name="Lalanne C."/>
            <person name="Gautier V."/>
            <person name="Ament-Velasquez S.L."/>
            <person name="Kruys A."/>
            <person name="Hutchinson M.I."/>
            <person name="Powell A.J."/>
            <person name="Barry K."/>
            <person name="Miller A.N."/>
            <person name="Grigoriev I.V."/>
            <person name="Debuchy R."/>
            <person name="Gladieux P."/>
            <person name="Hiltunen Thoren M."/>
            <person name="Johannesson H."/>
        </authorList>
    </citation>
    <scope>NUCLEOTIDE SEQUENCE</scope>
    <source>
        <strain evidence="2">CBS 955.72</strain>
    </source>
</reference>
<name>A0AAJ0HI78_9PEZI</name>